<dbReference type="Proteomes" id="UP001589693">
    <property type="component" value="Unassembled WGS sequence"/>
</dbReference>
<comment type="catalytic activity">
    <reaction evidence="3 4">
        <text>[thioredoxin]-disulfide + L-methionine + H2O = L-methionine (S)-S-oxide + [thioredoxin]-dithiol</text>
        <dbReference type="Rhea" id="RHEA:19993"/>
        <dbReference type="Rhea" id="RHEA-COMP:10698"/>
        <dbReference type="Rhea" id="RHEA-COMP:10700"/>
        <dbReference type="ChEBI" id="CHEBI:15377"/>
        <dbReference type="ChEBI" id="CHEBI:29950"/>
        <dbReference type="ChEBI" id="CHEBI:50058"/>
        <dbReference type="ChEBI" id="CHEBI:57844"/>
        <dbReference type="ChEBI" id="CHEBI:58772"/>
        <dbReference type="EC" id="1.8.4.11"/>
    </reaction>
</comment>
<dbReference type="EMBL" id="JBHLZU010000018">
    <property type="protein sequence ID" value="MFB9906520.1"/>
    <property type="molecule type" value="Genomic_DNA"/>
</dbReference>
<evidence type="ECO:0000256" key="2">
    <source>
        <dbReference type="ARBA" id="ARBA00047806"/>
    </source>
</evidence>
<comment type="caution">
    <text evidence="6">The sequence shown here is derived from an EMBL/GenBank/DDBJ whole genome shotgun (WGS) entry which is preliminary data.</text>
</comment>
<dbReference type="Pfam" id="PF01625">
    <property type="entry name" value="PMSR"/>
    <property type="match status" value="1"/>
</dbReference>
<dbReference type="PANTHER" id="PTHR42799">
    <property type="entry name" value="MITOCHONDRIAL PEPTIDE METHIONINE SULFOXIDE REDUCTASE"/>
    <property type="match status" value="1"/>
</dbReference>
<dbReference type="RefSeq" id="WP_377854967.1">
    <property type="nucleotide sequence ID" value="NZ_JBHLZU010000018.1"/>
</dbReference>
<evidence type="ECO:0000313" key="7">
    <source>
        <dbReference type="Proteomes" id="UP001589693"/>
    </source>
</evidence>
<evidence type="ECO:0000313" key="6">
    <source>
        <dbReference type="EMBL" id="MFB9906520.1"/>
    </source>
</evidence>
<comment type="function">
    <text evidence="4">Has an important function as a repair enzyme for proteins that have been inactivated by oxidation. Catalyzes the reversible oxidation-reduction of methionine sulfoxide in proteins to methionine.</text>
</comment>
<dbReference type="InterPro" id="IPR050162">
    <property type="entry name" value="MsrA_MetSO_reductase"/>
</dbReference>
<dbReference type="EC" id="1.8.4.11" evidence="4"/>
<sequence length="193" mass="21073">MTAFHAVFPDRTIQPPFPEGLRTAVFGMGCFWGAERLFWQTPGVWSTAVGYAGGQTDAPTYEQVCAGITGHAEVVLVVFDPSQISYENLLRTFWEGHDPTQGMRQGNDFGTQYRSAVYYADDAQRAAAEASRDEYQKSLTAAGYGSITTEIAPLREFHYAETYHQQYLSDAKNPNGYCGLGGTGVSCPVGLAT</sequence>
<dbReference type="SUPFAM" id="SSF55068">
    <property type="entry name" value="Peptide methionine sulfoxide reductase"/>
    <property type="match status" value="1"/>
</dbReference>
<evidence type="ECO:0000256" key="1">
    <source>
        <dbReference type="ARBA" id="ARBA00023002"/>
    </source>
</evidence>
<accession>A0ABV6A037</accession>
<dbReference type="Gene3D" id="3.30.1060.10">
    <property type="entry name" value="Peptide methionine sulphoxide reductase MsrA"/>
    <property type="match status" value="1"/>
</dbReference>
<proteinExistence type="inferred from homology"/>
<evidence type="ECO:0000259" key="5">
    <source>
        <dbReference type="Pfam" id="PF01625"/>
    </source>
</evidence>
<dbReference type="InterPro" id="IPR002569">
    <property type="entry name" value="Met_Sox_Rdtase_MsrA_dom"/>
</dbReference>
<feature type="active site" evidence="4">
    <location>
        <position position="30"/>
    </location>
</feature>
<dbReference type="HAMAP" id="MF_01401">
    <property type="entry name" value="MsrA"/>
    <property type="match status" value="1"/>
</dbReference>
<feature type="domain" description="Peptide methionine sulphoxide reductase MsrA" evidence="5">
    <location>
        <begin position="23"/>
        <end position="178"/>
    </location>
</feature>
<keyword evidence="7" id="KW-1185">Reference proteome</keyword>
<evidence type="ECO:0000256" key="3">
    <source>
        <dbReference type="ARBA" id="ARBA00048782"/>
    </source>
</evidence>
<comment type="catalytic activity">
    <reaction evidence="2 4">
        <text>L-methionyl-[protein] + [thioredoxin]-disulfide + H2O = L-methionyl-(S)-S-oxide-[protein] + [thioredoxin]-dithiol</text>
        <dbReference type="Rhea" id="RHEA:14217"/>
        <dbReference type="Rhea" id="RHEA-COMP:10698"/>
        <dbReference type="Rhea" id="RHEA-COMP:10700"/>
        <dbReference type="Rhea" id="RHEA-COMP:12313"/>
        <dbReference type="Rhea" id="RHEA-COMP:12315"/>
        <dbReference type="ChEBI" id="CHEBI:15377"/>
        <dbReference type="ChEBI" id="CHEBI:16044"/>
        <dbReference type="ChEBI" id="CHEBI:29950"/>
        <dbReference type="ChEBI" id="CHEBI:44120"/>
        <dbReference type="ChEBI" id="CHEBI:50058"/>
        <dbReference type="EC" id="1.8.4.11"/>
    </reaction>
</comment>
<keyword evidence="1 4" id="KW-0560">Oxidoreductase</keyword>
<dbReference type="GO" id="GO:0008113">
    <property type="term" value="F:peptide-methionine (S)-S-oxide reductase activity"/>
    <property type="evidence" value="ECO:0007669"/>
    <property type="project" value="UniProtKB-EC"/>
</dbReference>
<reference evidence="6 7" key="1">
    <citation type="submission" date="2024-09" db="EMBL/GenBank/DDBJ databases">
        <authorList>
            <person name="Sun Q."/>
            <person name="Mori K."/>
        </authorList>
    </citation>
    <scope>NUCLEOTIDE SEQUENCE [LARGE SCALE GENOMIC DNA]</scope>
    <source>
        <strain evidence="6 7">TBRC 7907</strain>
    </source>
</reference>
<dbReference type="InterPro" id="IPR036509">
    <property type="entry name" value="Met_Sox_Rdtase_MsrA_sf"/>
</dbReference>
<comment type="similarity">
    <text evidence="4">Belongs to the MsrA Met sulfoxide reductase family.</text>
</comment>
<dbReference type="NCBIfam" id="TIGR00401">
    <property type="entry name" value="msrA"/>
    <property type="match status" value="1"/>
</dbReference>
<name>A0ABV6A037_9PSEU</name>
<organism evidence="6 7">
    <name type="scientific">Allokutzneria oryzae</name>
    <dbReference type="NCBI Taxonomy" id="1378989"/>
    <lineage>
        <taxon>Bacteria</taxon>
        <taxon>Bacillati</taxon>
        <taxon>Actinomycetota</taxon>
        <taxon>Actinomycetes</taxon>
        <taxon>Pseudonocardiales</taxon>
        <taxon>Pseudonocardiaceae</taxon>
        <taxon>Allokutzneria</taxon>
    </lineage>
</organism>
<gene>
    <name evidence="4 6" type="primary">msrA</name>
    <name evidence="6" type="ORF">ACFFQA_21515</name>
</gene>
<evidence type="ECO:0000256" key="4">
    <source>
        <dbReference type="HAMAP-Rule" id="MF_01401"/>
    </source>
</evidence>
<protein>
    <recommendedName>
        <fullName evidence="4">Peptide methionine sulfoxide reductase MsrA</fullName>
        <shortName evidence="4">Protein-methionine-S-oxide reductase</shortName>
        <ecNumber evidence="4">1.8.4.11</ecNumber>
    </recommendedName>
    <alternativeName>
        <fullName evidence="4">Peptide-methionine (S)-S-oxide reductase</fullName>
        <shortName evidence="4">Peptide Met(O) reductase</shortName>
    </alternativeName>
</protein>
<dbReference type="PANTHER" id="PTHR42799:SF2">
    <property type="entry name" value="MITOCHONDRIAL PEPTIDE METHIONINE SULFOXIDE REDUCTASE"/>
    <property type="match status" value="1"/>
</dbReference>